<dbReference type="AlphaFoldDB" id="A0A0C3BGK2"/>
<dbReference type="Proteomes" id="UP000054166">
    <property type="component" value="Unassembled WGS sequence"/>
</dbReference>
<name>A0A0C3BGK2_PILCF</name>
<evidence type="ECO:0000313" key="1">
    <source>
        <dbReference type="EMBL" id="KIM85423.1"/>
    </source>
</evidence>
<protein>
    <submittedName>
        <fullName evidence="1">Uncharacterized protein</fullName>
    </submittedName>
</protein>
<dbReference type="EMBL" id="KN832985">
    <property type="protein sequence ID" value="KIM85423.1"/>
    <property type="molecule type" value="Genomic_DNA"/>
</dbReference>
<dbReference type="HOGENOM" id="CLU_2574694_0_0_1"/>
<sequence>MIDEVRLLRIVCGLVSTRLQLFINFVAFPRVNGWMVHWRSSDTTVSFIESWLTSDPILLLDWCTGACFKKALKRRLAGSVP</sequence>
<accession>A0A0C3BGK2</accession>
<proteinExistence type="predicted"/>
<organism evidence="1 2">
    <name type="scientific">Piloderma croceum (strain F 1598)</name>
    <dbReference type="NCBI Taxonomy" id="765440"/>
    <lineage>
        <taxon>Eukaryota</taxon>
        <taxon>Fungi</taxon>
        <taxon>Dikarya</taxon>
        <taxon>Basidiomycota</taxon>
        <taxon>Agaricomycotina</taxon>
        <taxon>Agaricomycetes</taxon>
        <taxon>Agaricomycetidae</taxon>
        <taxon>Atheliales</taxon>
        <taxon>Atheliaceae</taxon>
        <taxon>Piloderma</taxon>
    </lineage>
</organism>
<keyword evidence="2" id="KW-1185">Reference proteome</keyword>
<gene>
    <name evidence="1" type="ORF">PILCRDRAFT_817438</name>
</gene>
<evidence type="ECO:0000313" key="2">
    <source>
        <dbReference type="Proteomes" id="UP000054166"/>
    </source>
</evidence>
<dbReference type="InParanoid" id="A0A0C3BGK2"/>
<reference evidence="1 2" key="1">
    <citation type="submission" date="2014-04" db="EMBL/GenBank/DDBJ databases">
        <authorList>
            <consortium name="DOE Joint Genome Institute"/>
            <person name="Kuo A."/>
            <person name="Tarkka M."/>
            <person name="Buscot F."/>
            <person name="Kohler A."/>
            <person name="Nagy L.G."/>
            <person name="Floudas D."/>
            <person name="Copeland A."/>
            <person name="Barry K.W."/>
            <person name="Cichocki N."/>
            <person name="Veneault-Fourrey C."/>
            <person name="LaButti K."/>
            <person name="Lindquist E.A."/>
            <person name="Lipzen A."/>
            <person name="Lundell T."/>
            <person name="Morin E."/>
            <person name="Murat C."/>
            <person name="Sun H."/>
            <person name="Tunlid A."/>
            <person name="Henrissat B."/>
            <person name="Grigoriev I.V."/>
            <person name="Hibbett D.S."/>
            <person name="Martin F."/>
            <person name="Nordberg H.P."/>
            <person name="Cantor M.N."/>
            <person name="Hua S.X."/>
        </authorList>
    </citation>
    <scope>NUCLEOTIDE SEQUENCE [LARGE SCALE GENOMIC DNA]</scope>
    <source>
        <strain evidence="1 2">F 1598</strain>
    </source>
</reference>
<reference evidence="2" key="2">
    <citation type="submission" date="2015-01" db="EMBL/GenBank/DDBJ databases">
        <title>Evolutionary Origins and Diversification of the Mycorrhizal Mutualists.</title>
        <authorList>
            <consortium name="DOE Joint Genome Institute"/>
            <consortium name="Mycorrhizal Genomics Consortium"/>
            <person name="Kohler A."/>
            <person name="Kuo A."/>
            <person name="Nagy L.G."/>
            <person name="Floudas D."/>
            <person name="Copeland A."/>
            <person name="Barry K.W."/>
            <person name="Cichocki N."/>
            <person name="Veneault-Fourrey C."/>
            <person name="LaButti K."/>
            <person name="Lindquist E.A."/>
            <person name="Lipzen A."/>
            <person name="Lundell T."/>
            <person name="Morin E."/>
            <person name="Murat C."/>
            <person name="Riley R."/>
            <person name="Ohm R."/>
            <person name="Sun H."/>
            <person name="Tunlid A."/>
            <person name="Henrissat B."/>
            <person name="Grigoriev I.V."/>
            <person name="Hibbett D.S."/>
            <person name="Martin F."/>
        </authorList>
    </citation>
    <scope>NUCLEOTIDE SEQUENCE [LARGE SCALE GENOMIC DNA]</scope>
    <source>
        <strain evidence="2">F 1598</strain>
    </source>
</reference>